<dbReference type="EMBL" id="CAJPWZ010001499">
    <property type="protein sequence ID" value="CAG2216973.1"/>
    <property type="molecule type" value="Genomic_DNA"/>
</dbReference>
<evidence type="ECO:0000313" key="2">
    <source>
        <dbReference type="Proteomes" id="UP000683360"/>
    </source>
</evidence>
<dbReference type="Proteomes" id="UP000683360">
    <property type="component" value="Unassembled WGS sequence"/>
</dbReference>
<dbReference type="OrthoDB" id="10571093at2759"/>
<keyword evidence="2" id="KW-1185">Reference proteome</keyword>
<proteinExistence type="predicted"/>
<name>A0A8S3S6C5_MYTED</name>
<protein>
    <submittedName>
        <fullName evidence="1">MLLT6_10</fullName>
    </submittedName>
</protein>
<dbReference type="AlphaFoldDB" id="A0A8S3S6C5"/>
<sequence>MYYEYADIKFKQVRSSTSQQLPRSDLTIRSSSNYDETLKMKETLGEDSPSISDNSTTLLKVNVTPRNEENDLNNQCSDAESLQSRDTNCLEFHFFPVCTIRQRVSCSWSNGKTFPSMIPHGNQPNIYQPAHVIDDFHQPEVSEECLLAYSDILEAIQSRLSSTNNRISIPFPTKLFKFLFGADNSQLVNKDDFKGPPLSPHWFVKLNVHGQGTKLEFPVQVKSVVSQKKVYLPINNKSVQKSIPTEKLIIVSSTTVCCMENINM</sequence>
<comment type="caution">
    <text evidence="1">The sequence shown here is derived from an EMBL/GenBank/DDBJ whole genome shotgun (WGS) entry which is preliminary data.</text>
</comment>
<evidence type="ECO:0000313" key="1">
    <source>
        <dbReference type="EMBL" id="CAG2216973.1"/>
    </source>
</evidence>
<accession>A0A8S3S6C5</accession>
<organism evidence="1 2">
    <name type="scientific">Mytilus edulis</name>
    <name type="common">Blue mussel</name>
    <dbReference type="NCBI Taxonomy" id="6550"/>
    <lineage>
        <taxon>Eukaryota</taxon>
        <taxon>Metazoa</taxon>
        <taxon>Spiralia</taxon>
        <taxon>Lophotrochozoa</taxon>
        <taxon>Mollusca</taxon>
        <taxon>Bivalvia</taxon>
        <taxon>Autobranchia</taxon>
        <taxon>Pteriomorphia</taxon>
        <taxon>Mytilida</taxon>
        <taxon>Mytiloidea</taxon>
        <taxon>Mytilidae</taxon>
        <taxon>Mytilinae</taxon>
        <taxon>Mytilus</taxon>
    </lineage>
</organism>
<reference evidence="1" key="1">
    <citation type="submission" date="2021-03" db="EMBL/GenBank/DDBJ databases">
        <authorList>
            <person name="Bekaert M."/>
        </authorList>
    </citation>
    <scope>NUCLEOTIDE SEQUENCE</scope>
</reference>
<gene>
    <name evidence="1" type="ORF">MEDL_30668</name>
</gene>